<keyword evidence="1" id="KW-0732">Signal</keyword>
<proteinExistence type="predicted"/>
<feature type="signal peptide" evidence="1">
    <location>
        <begin position="1"/>
        <end position="17"/>
    </location>
</feature>
<reference evidence="2" key="1">
    <citation type="submission" date="2014-09" db="EMBL/GenBank/DDBJ databases">
        <authorList>
            <person name="Magalhaes I.L.F."/>
            <person name="Oliveira U."/>
            <person name="Santos F.R."/>
            <person name="Vidigal T.H.D.A."/>
            <person name="Brescovit A.D."/>
            <person name="Santos A.J."/>
        </authorList>
    </citation>
    <scope>NUCLEOTIDE SEQUENCE</scope>
    <source>
        <tissue evidence="2">Shoot tissue taken approximately 20 cm above the soil surface</tissue>
    </source>
</reference>
<name>A0A0A9AK17_ARUDO</name>
<evidence type="ECO:0000313" key="2">
    <source>
        <dbReference type="EMBL" id="JAD52029.1"/>
    </source>
</evidence>
<dbReference type="AlphaFoldDB" id="A0A0A9AK17"/>
<sequence length="70" mass="7870">MSATQIALLLWAQPILARNPLCRVTKHGKLRIQTNPKPLKSTVYKAKPGPGSTWSAGFQLNTHESWETNW</sequence>
<dbReference type="EMBL" id="GBRH01245866">
    <property type="protein sequence ID" value="JAD52029.1"/>
    <property type="molecule type" value="Transcribed_RNA"/>
</dbReference>
<reference evidence="2" key="2">
    <citation type="journal article" date="2015" name="Data Brief">
        <title>Shoot transcriptome of the giant reed, Arundo donax.</title>
        <authorList>
            <person name="Barrero R.A."/>
            <person name="Guerrero F.D."/>
            <person name="Moolhuijzen P."/>
            <person name="Goolsby J.A."/>
            <person name="Tidwell J."/>
            <person name="Bellgard S.E."/>
            <person name="Bellgard M.I."/>
        </authorList>
    </citation>
    <scope>NUCLEOTIDE SEQUENCE</scope>
    <source>
        <tissue evidence="2">Shoot tissue taken approximately 20 cm above the soil surface</tissue>
    </source>
</reference>
<evidence type="ECO:0000256" key="1">
    <source>
        <dbReference type="SAM" id="SignalP"/>
    </source>
</evidence>
<feature type="chain" id="PRO_5002060262" evidence="1">
    <location>
        <begin position="18"/>
        <end position="70"/>
    </location>
</feature>
<protein>
    <submittedName>
        <fullName evidence="2">Uncharacterized protein</fullName>
    </submittedName>
</protein>
<organism evidence="2">
    <name type="scientific">Arundo donax</name>
    <name type="common">Giant reed</name>
    <name type="synonym">Donax arundinaceus</name>
    <dbReference type="NCBI Taxonomy" id="35708"/>
    <lineage>
        <taxon>Eukaryota</taxon>
        <taxon>Viridiplantae</taxon>
        <taxon>Streptophyta</taxon>
        <taxon>Embryophyta</taxon>
        <taxon>Tracheophyta</taxon>
        <taxon>Spermatophyta</taxon>
        <taxon>Magnoliopsida</taxon>
        <taxon>Liliopsida</taxon>
        <taxon>Poales</taxon>
        <taxon>Poaceae</taxon>
        <taxon>PACMAD clade</taxon>
        <taxon>Arundinoideae</taxon>
        <taxon>Arundineae</taxon>
        <taxon>Arundo</taxon>
    </lineage>
</organism>
<accession>A0A0A9AK17</accession>